<gene>
    <name evidence="8" type="ORF">EER27_03385</name>
</gene>
<dbReference type="Pfam" id="PF07495">
    <property type="entry name" value="Y_Y_Y"/>
    <property type="match status" value="1"/>
</dbReference>
<dbReference type="InterPro" id="IPR035965">
    <property type="entry name" value="PAS-like_dom_sf"/>
</dbReference>
<feature type="signal peptide" evidence="5">
    <location>
        <begin position="1"/>
        <end position="24"/>
    </location>
</feature>
<dbReference type="InterPro" id="IPR004358">
    <property type="entry name" value="Sig_transdc_His_kin-like_C"/>
</dbReference>
<keyword evidence="5" id="KW-0732">Signal</keyword>
<dbReference type="Pfam" id="PF07494">
    <property type="entry name" value="Reg_prop"/>
    <property type="match status" value="2"/>
</dbReference>
<dbReference type="Gene3D" id="3.30.565.10">
    <property type="entry name" value="Histidine kinase-like ATPase, C-terminal domain"/>
    <property type="match status" value="1"/>
</dbReference>
<dbReference type="InterPro" id="IPR005467">
    <property type="entry name" value="His_kinase_dom"/>
</dbReference>
<dbReference type="InterPro" id="IPR000700">
    <property type="entry name" value="PAS-assoc_C"/>
</dbReference>
<evidence type="ECO:0000256" key="4">
    <source>
        <dbReference type="SAM" id="Coils"/>
    </source>
</evidence>
<dbReference type="Pfam" id="PF02518">
    <property type="entry name" value="HATPase_c"/>
    <property type="match status" value="1"/>
</dbReference>
<dbReference type="PANTHER" id="PTHR43547">
    <property type="entry name" value="TWO-COMPONENT HISTIDINE KINASE"/>
    <property type="match status" value="1"/>
</dbReference>
<dbReference type="Proteomes" id="UP000267049">
    <property type="component" value="Unassembled WGS sequence"/>
</dbReference>
<dbReference type="InterPro" id="IPR003594">
    <property type="entry name" value="HATPase_dom"/>
</dbReference>
<dbReference type="GO" id="GO:0000155">
    <property type="term" value="F:phosphorelay sensor kinase activity"/>
    <property type="evidence" value="ECO:0007669"/>
    <property type="project" value="TreeGrafter"/>
</dbReference>
<accession>A0A3M8SYH3</accession>
<dbReference type="PROSITE" id="PS50109">
    <property type="entry name" value="HIS_KIN"/>
    <property type="match status" value="1"/>
</dbReference>
<dbReference type="EMBL" id="RIBS01000001">
    <property type="protein sequence ID" value="RNF86468.1"/>
    <property type="molecule type" value="Genomic_DNA"/>
</dbReference>
<evidence type="ECO:0000313" key="8">
    <source>
        <dbReference type="EMBL" id="RNF86468.1"/>
    </source>
</evidence>
<dbReference type="OrthoDB" id="176203at2"/>
<dbReference type="InterPro" id="IPR011123">
    <property type="entry name" value="Y_Y_Y"/>
</dbReference>
<comment type="caution">
    <text evidence="8">The sequence shown here is derived from an EMBL/GenBank/DDBJ whole genome shotgun (WGS) entry which is preliminary data.</text>
</comment>
<evidence type="ECO:0000259" key="7">
    <source>
        <dbReference type="PROSITE" id="PS50113"/>
    </source>
</evidence>
<keyword evidence="3" id="KW-0597">Phosphoprotein</keyword>
<dbReference type="CDD" id="cd00130">
    <property type="entry name" value="PAS"/>
    <property type="match status" value="1"/>
</dbReference>
<evidence type="ECO:0000259" key="6">
    <source>
        <dbReference type="PROSITE" id="PS50109"/>
    </source>
</evidence>
<dbReference type="SUPFAM" id="SSF63829">
    <property type="entry name" value="Calcium-dependent phosphotriesterase"/>
    <property type="match status" value="3"/>
</dbReference>
<keyword evidence="9" id="KW-1185">Reference proteome</keyword>
<dbReference type="SUPFAM" id="SSF55874">
    <property type="entry name" value="ATPase domain of HSP90 chaperone/DNA topoisomerase II/histidine kinase"/>
    <property type="match status" value="1"/>
</dbReference>
<dbReference type="RefSeq" id="WP_123086583.1">
    <property type="nucleotide sequence ID" value="NZ_RIBS01000001.1"/>
</dbReference>
<evidence type="ECO:0000313" key="9">
    <source>
        <dbReference type="Proteomes" id="UP000267049"/>
    </source>
</evidence>
<dbReference type="CDD" id="cd00075">
    <property type="entry name" value="HATPase"/>
    <property type="match status" value="1"/>
</dbReference>
<dbReference type="SMART" id="SM00086">
    <property type="entry name" value="PAC"/>
    <property type="match status" value="1"/>
</dbReference>
<dbReference type="InterPro" id="IPR013783">
    <property type="entry name" value="Ig-like_fold"/>
</dbReference>
<evidence type="ECO:0000256" key="2">
    <source>
        <dbReference type="ARBA" id="ARBA00012438"/>
    </source>
</evidence>
<dbReference type="InterPro" id="IPR001610">
    <property type="entry name" value="PAC"/>
</dbReference>
<dbReference type="Gene3D" id="3.30.450.20">
    <property type="entry name" value="PAS domain"/>
    <property type="match status" value="1"/>
</dbReference>
<dbReference type="Pfam" id="PF08447">
    <property type="entry name" value="PAS_3"/>
    <property type="match status" value="1"/>
</dbReference>
<dbReference type="InterPro" id="IPR000014">
    <property type="entry name" value="PAS"/>
</dbReference>
<dbReference type="InterPro" id="IPR036890">
    <property type="entry name" value="HATPase_C_sf"/>
</dbReference>
<dbReference type="Gene3D" id="1.10.287.130">
    <property type="match status" value="1"/>
</dbReference>
<dbReference type="PROSITE" id="PS50113">
    <property type="entry name" value="PAC"/>
    <property type="match status" value="1"/>
</dbReference>
<feature type="coiled-coil region" evidence="4">
    <location>
        <begin position="990"/>
        <end position="1017"/>
    </location>
</feature>
<feature type="chain" id="PRO_5018293488" description="histidine kinase" evidence="5">
    <location>
        <begin position="25"/>
        <end position="1266"/>
    </location>
</feature>
<dbReference type="PRINTS" id="PR00344">
    <property type="entry name" value="BCTRLSENSOR"/>
</dbReference>
<dbReference type="InterPro" id="IPR013655">
    <property type="entry name" value="PAS_fold_3"/>
</dbReference>
<organism evidence="8 9">
    <name type="scientific">Montanilutibacter psychrotolerans</name>
    <dbReference type="NCBI Taxonomy" id="1327343"/>
    <lineage>
        <taxon>Bacteria</taxon>
        <taxon>Pseudomonadati</taxon>
        <taxon>Pseudomonadota</taxon>
        <taxon>Gammaproteobacteria</taxon>
        <taxon>Lysobacterales</taxon>
        <taxon>Lysobacteraceae</taxon>
        <taxon>Montanilutibacter</taxon>
    </lineage>
</organism>
<evidence type="ECO:0000256" key="1">
    <source>
        <dbReference type="ARBA" id="ARBA00000085"/>
    </source>
</evidence>
<dbReference type="SMART" id="SM00387">
    <property type="entry name" value="HATPase_c"/>
    <property type="match status" value="1"/>
</dbReference>
<dbReference type="Gene3D" id="2.130.10.10">
    <property type="entry name" value="YVTN repeat-like/Quinoprotein amine dehydrogenase"/>
    <property type="match status" value="3"/>
</dbReference>
<feature type="domain" description="Histidine kinase" evidence="6">
    <location>
        <begin position="1026"/>
        <end position="1257"/>
    </location>
</feature>
<name>A0A3M8SYH3_9GAMM</name>
<dbReference type="InterPro" id="IPR015943">
    <property type="entry name" value="WD40/YVTN_repeat-like_dom_sf"/>
</dbReference>
<dbReference type="InterPro" id="IPR011110">
    <property type="entry name" value="Reg_prop"/>
</dbReference>
<sequence length="1266" mass="139519">MGGTRTNAALAAAFALLAALSGHAAMAQPRTPAPRAMVSYDDVRFQRFSVGDGLSQPTVKAMVQDAAGYVWLGTQDGLNRFDGYQFRVYRNRTDDPASLPDNNIQTLVPARRGGFWVATRGGGLARFLPGQDRFERHSADGRPGALASNELSTIREDAKGRLWVAGSAGQLQWLAPAGDRFTSVPSSVTQVLGQVLTIEPYGRDFLIGSRRGLFLMSHDGASARVWGDGSVEDVEAIEVDPLARGVWVGSDGGGVTLFDDRGHVQRRWGIAEGMSDQIRDLVVDGGGRLWVAMFHGLARLDSVETTVRSWRFGDGLSGAVSSSNVFRLMLDRDGLLWAGTWMNGVNVYVPETRKFGEVQVRDLSTRNPSAVSIHALMVDKDQTLWLAAGEGMSLLHCDIRGGLIAQYLHDPAVPGSLPDARVTHMLRDRDGRVWAATGRGPARLENGRFTLFPIIDEDGRARGTSAHRLYQDHDGTIWAATRDGALAALCPGCNRFRVYRLTANRSEDPRNGNVAEAMFEDSRGNFWVGGRVGGLLRLDRASGRIERFAAGNGTPGRLRHNTITAIVEDRRGRLWLGTQGGGVNRLAFDPKGRPVFTAYGMREGLATEAVGGIVEDDEGMLWVSTSAGVSRLNPDTGQIVNFGSSAGTQETGYFVASYGRLDDGRILFSGMHGVTVFDAREVEPLPPPHRVELTELRLLRMEGMAGPSDETSRRDASGALTLPPEGDDISLAFSALSYVAPRELLYAYRLDGVNERWIEVDAHRRVASYNNLPPGRYTFRARARYPDGSWGEELSIPIVLEAPWWRTAWARGALLLLAALLVIVVAWQMRQRWIERDQARRRIADSEERLKLALWGTGDELWDLDVKRREVRRLNPLDQPDLGGQELVEQLGSMRDSVHPEDLARFDAAVETHLAGSADVLDLSYRVLDADGQWRWIRSRGRITARDEQHVPVRITGTHSDITKIKQGEQALERINLELESRVRLRTDALHETNESLRNTIDELRLAQNQLVEAEKMAALGSLVEGVAHDLHTPLGIGVTAASNLELQARKLGELIKSGRVDDAVLEQFRRTTGESSQLILRNLMSADRMVRSFKQVAVDQSSETPRRIELGAYLEDVLVSLKPSLRQGGHSVSVECPQPITFETYPGVIYQIVSNLVLNSVMHGFEDRANGHIRLHARVADDQVLLDYRDDGAGMPPDVRRHAFEPFFTTRRGKGGSGLGLHIVWNLATQVLGGSIDCESTPGEGTCFHLRIPCRLPLKTPPPRH</sequence>
<proteinExistence type="predicted"/>
<dbReference type="PANTHER" id="PTHR43547:SF2">
    <property type="entry name" value="HYBRID SIGNAL TRANSDUCTION HISTIDINE KINASE C"/>
    <property type="match status" value="1"/>
</dbReference>
<dbReference type="EC" id="2.7.13.3" evidence="2"/>
<dbReference type="Gene3D" id="2.60.40.10">
    <property type="entry name" value="Immunoglobulins"/>
    <property type="match status" value="1"/>
</dbReference>
<protein>
    <recommendedName>
        <fullName evidence="2">histidine kinase</fullName>
        <ecNumber evidence="2">2.7.13.3</ecNumber>
    </recommendedName>
</protein>
<dbReference type="SUPFAM" id="SSF55785">
    <property type="entry name" value="PYP-like sensor domain (PAS domain)"/>
    <property type="match status" value="1"/>
</dbReference>
<reference evidence="8 9" key="1">
    <citation type="submission" date="2018-11" db="EMBL/GenBank/DDBJ databases">
        <title>Lysobacter cryohumiis sp. nov., isolated from soil in the Tianshan Mountains, Xinjiang, China.</title>
        <authorList>
            <person name="Luo Y."/>
            <person name="Sheng H."/>
        </authorList>
    </citation>
    <scope>NUCLEOTIDE SEQUENCE [LARGE SCALE GENOMIC DNA]</scope>
    <source>
        <strain evidence="8 9">ZS60</strain>
    </source>
</reference>
<evidence type="ECO:0000256" key="5">
    <source>
        <dbReference type="SAM" id="SignalP"/>
    </source>
</evidence>
<evidence type="ECO:0000256" key="3">
    <source>
        <dbReference type="ARBA" id="ARBA00022553"/>
    </source>
</evidence>
<feature type="domain" description="PAC" evidence="7">
    <location>
        <begin position="921"/>
        <end position="974"/>
    </location>
</feature>
<dbReference type="AlphaFoldDB" id="A0A3M8SYH3"/>
<keyword evidence="4" id="KW-0175">Coiled coil</keyword>
<comment type="catalytic activity">
    <reaction evidence="1">
        <text>ATP + protein L-histidine = ADP + protein N-phospho-L-histidine.</text>
        <dbReference type="EC" id="2.7.13.3"/>
    </reaction>
</comment>